<dbReference type="Proteomes" id="UP000220034">
    <property type="component" value="Unassembled WGS sequence"/>
</dbReference>
<accession>A0A2C9CWJ3</accession>
<dbReference type="EMBL" id="OCTN01000015">
    <property type="protein sequence ID" value="SOH95664.1"/>
    <property type="molecule type" value="Genomic_DNA"/>
</dbReference>
<evidence type="ECO:0000313" key="3">
    <source>
        <dbReference type="EMBL" id="SOH95664.1"/>
    </source>
</evidence>
<evidence type="ECO:0000259" key="2">
    <source>
        <dbReference type="PROSITE" id="PS50943"/>
    </source>
</evidence>
<dbReference type="OrthoDB" id="9814751at2"/>
<dbReference type="InterPro" id="IPR011051">
    <property type="entry name" value="RmlC_Cupin_sf"/>
</dbReference>
<dbReference type="PANTHER" id="PTHR46797:SF1">
    <property type="entry name" value="METHYLPHOSPHONATE SYNTHASE"/>
    <property type="match status" value="1"/>
</dbReference>
<dbReference type="RefSeq" id="WP_097932325.1">
    <property type="nucleotide sequence ID" value="NZ_OCTN01000015.1"/>
</dbReference>
<dbReference type="Pfam" id="PF01381">
    <property type="entry name" value="HTH_3"/>
    <property type="match status" value="1"/>
</dbReference>
<dbReference type="GO" id="GO:0005829">
    <property type="term" value="C:cytosol"/>
    <property type="evidence" value="ECO:0007669"/>
    <property type="project" value="TreeGrafter"/>
</dbReference>
<dbReference type="InterPro" id="IPR013096">
    <property type="entry name" value="Cupin_2"/>
</dbReference>
<evidence type="ECO:0000256" key="1">
    <source>
        <dbReference type="ARBA" id="ARBA00023125"/>
    </source>
</evidence>
<dbReference type="InterPro" id="IPR014710">
    <property type="entry name" value="RmlC-like_jellyroll"/>
</dbReference>
<dbReference type="Pfam" id="PF07883">
    <property type="entry name" value="Cupin_2"/>
    <property type="match status" value="1"/>
</dbReference>
<proteinExistence type="predicted"/>
<gene>
    <name evidence="3" type="ORF">SAMN06273572_1157</name>
</gene>
<protein>
    <submittedName>
        <fullName evidence="3">Helix-turn-helix</fullName>
    </submittedName>
</protein>
<dbReference type="PROSITE" id="PS50943">
    <property type="entry name" value="HTH_CROC1"/>
    <property type="match status" value="1"/>
</dbReference>
<dbReference type="CDD" id="cd02209">
    <property type="entry name" value="cupin_XRE_C"/>
    <property type="match status" value="1"/>
</dbReference>
<evidence type="ECO:0000313" key="4">
    <source>
        <dbReference type="Proteomes" id="UP000220034"/>
    </source>
</evidence>
<dbReference type="GO" id="GO:0003700">
    <property type="term" value="F:DNA-binding transcription factor activity"/>
    <property type="evidence" value="ECO:0007669"/>
    <property type="project" value="TreeGrafter"/>
</dbReference>
<reference evidence="4" key="1">
    <citation type="submission" date="2017-09" db="EMBL/GenBank/DDBJ databases">
        <authorList>
            <person name="Varghese N."/>
            <person name="Submissions S."/>
        </authorList>
    </citation>
    <scope>NUCLEOTIDE SEQUENCE [LARGE SCALE GENOMIC DNA]</scope>
    <source>
        <strain evidence="4">C7</strain>
    </source>
</reference>
<keyword evidence="4" id="KW-1185">Reference proteome</keyword>
<sequence>MTTLSNKTSETPRPVVGALLRTARRNRDLTLQELSSLADLSVGYLSQVERDIATPSLGSLSRLAAALELELGHFISIPNTRGLTTSAKDRETIRVREGGMTYQQLHGEFVGASFSAFLITLPAGFTTETDQHFGEEFIEVRSGRVIFEIDGQTYDLEAGDTLHFRSDLRHQARNPENFDAVVFWLGNGPTFQQRAEIAAVATDE</sequence>
<dbReference type="CDD" id="cd00093">
    <property type="entry name" value="HTH_XRE"/>
    <property type="match status" value="1"/>
</dbReference>
<dbReference type="AlphaFoldDB" id="A0A2C9CWJ3"/>
<dbReference type="SUPFAM" id="SSF51182">
    <property type="entry name" value="RmlC-like cupins"/>
    <property type="match status" value="1"/>
</dbReference>
<feature type="domain" description="HTH cro/C1-type" evidence="2">
    <location>
        <begin position="20"/>
        <end position="74"/>
    </location>
</feature>
<dbReference type="InterPro" id="IPR001387">
    <property type="entry name" value="Cro/C1-type_HTH"/>
</dbReference>
<dbReference type="GO" id="GO:0003677">
    <property type="term" value="F:DNA binding"/>
    <property type="evidence" value="ECO:0007669"/>
    <property type="project" value="UniProtKB-KW"/>
</dbReference>
<organism evidence="3 4">
    <name type="scientific">Pontivivens marinum</name>
    <dbReference type="NCBI Taxonomy" id="1690039"/>
    <lineage>
        <taxon>Bacteria</taxon>
        <taxon>Pseudomonadati</taxon>
        <taxon>Pseudomonadota</taxon>
        <taxon>Alphaproteobacteria</taxon>
        <taxon>Rhodobacterales</taxon>
        <taxon>Paracoccaceae</taxon>
        <taxon>Pontivivens</taxon>
    </lineage>
</organism>
<dbReference type="InterPro" id="IPR010982">
    <property type="entry name" value="Lambda_DNA-bd_dom_sf"/>
</dbReference>
<dbReference type="Gene3D" id="1.10.260.40">
    <property type="entry name" value="lambda repressor-like DNA-binding domains"/>
    <property type="match status" value="1"/>
</dbReference>
<dbReference type="Gene3D" id="2.60.120.10">
    <property type="entry name" value="Jelly Rolls"/>
    <property type="match status" value="1"/>
</dbReference>
<dbReference type="SMART" id="SM00530">
    <property type="entry name" value="HTH_XRE"/>
    <property type="match status" value="1"/>
</dbReference>
<dbReference type="InterPro" id="IPR050807">
    <property type="entry name" value="TransReg_Diox_bact_type"/>
</dbReference>
<dbReference type="SUPFAM" id="SSF47413">
    <property type="entry name" value="lambda repressor-like DNA-binding domains"/>
    <property type="match status" value="1"/>
</dbReference>
<keyword evidence="1" id="KW-0238">DNA-binding</keyword>
<name>A0A2C9CWJ3_9RHOB</name>
<dbReference type="PANTHER" id="PTHR46797">
    <property type="entry name" value="HTH-TYPE TRANSCRIPTIONAL REGULATOR"/>
    <property type="match status" value="1"/>
</dbReference>